<evidence type="ECO:0000256" key="2">
    <source>
        <dbReference type="ARBA" id="ARBA00023128"/>
    </source>
</evidence>
<keyword evidence="7" id="KW-1185">Reference proteome</keyword>
<dbReference type="PANTHER" id="PTHR32035">
    <property type="entry name" value="AURORA KINASE A-INTERACTING PROTEIN"/>
    <property type="match status" value="1"/>
</dbReference>
<evidence type="ECO:0000259" key="5">
    <source>
        <dbReference type="SMART" id="SM01155"/>
    </source>
</evidence>
<evidence type="ECO:0000256" key="4">
    <source>
        <dbReference type="ARBA" id="ARBA00035682"/>
    </source>
</evidence>
<evidence type="ECO:0000313" key="7">
    <source>
        <dbReference type="Proteomes" id="UP000235965"/>
    </source>
</evidence>
<dbReference type="InterPro" id="IPR013177">
    <property type="entry name" value="Ribosomal_mS38_C"/>
</dbReference>
<dbReference type="PANTHER" id="PTHR32035:SF3">
    <property type="entry name" value="SMALL RIBOSOMAL SUBUNIT PROTEIN MS38"/>
    <property type="match status" value="1"/>
</dbReference>
<dbReference type="SMART" id="SM01155">
    <property type="entry name" value="DUF1713"/>
    <property type="match status" value="1"/>
</dbReference>
<dbReference type="OrthoDB" id="6423950at2759"/>
<evidence type="ECO:0000256" key="3">
    <source>
        <dbReference type="ARBA" id="ARBA00035647"/>
    </source>
</evidence>
<comment type="similarity">
    <text evidence="3">Belongs to the mitochondrion-specific ribosomal protein mS38 family.</text>
</comment>
<dbReference type="GO" id="GO:0005739">
    <property type="term" value="C:mitochondrion"/>
    <property type="evidence" value="ECO:0007669"/>
    <property type="project" value="UniProtKB-SubCell"/>
</dbReference>
<sequence length="248" mass="28781">MLSIQRALNRSVPLSRFTCLGIWNGHKNTHSATTELLRNYSTQSVVANTHDSILPACLRTRGPYQLTSGTLHKNEQITLSFVNSRILTIQPACICQVDFSQFLYKPQARIELPVITIIDTFQLPPARDTVESTYDPEYYIEAPAQGGLVQKQAARLIVIRRRKMKKHKLKKLRKRMKFEWAKVRQRREMRKEKAFQAGLIAQIKQAEKFDAEKYVAERLQKAHKVPLPRTWKGKRLPFFIIKQKLGIK</sequence>
<keyword evidence="2" id="KW-0496">Mitochondrion</keyword>
<evidence type="ECO:0000256" key="1">
    <source>
        <dbReference type="ARBA" id="ARBA00004173"/>
    </source>
</evidence>
<dbReference type="EMBL" id="NEVH01005280">
    <property type="protein sequence ID" value="PNF39060.1"/>
    <property type="molecule type" value="Genomic_DNA"/>
</dbReference>
<comment type="subcellular location">
    <subcellularLocation>
        <location evidence="1">Mitochondrion</location>
    </subcellularLocation>
</comment>
<gene>
    <name evidence="6" type="ORF">B7P43_G04852</name>
</gene>
<comment type="caution">
    <text evidence="6">The sequence shown here is derived from an EMBL/GenBank/DDBJ whole genome shotgun (WGS) entry which is preliminary data.</text>
</comment>
<dbReference type="Pfam" id="PF08213">
    <property type="entry name" value="COX24_C"/>
    <property type="match status" value="1"/>
</dbReference>
<dbReference type="AlphaFoldDB" id="A0A2J7RE07"/>
<protein>
    <recommendedName>
        <fullName evidence="4">Small ribosomal subunit protein mS38</fullName>
    </recommendedName>
</protein>
<name>A0A2J7RE07_9NEOP</name>
<evidence type="ECO:0000313" key="6">
    <source>
        <dbReference type="EMBL" id="PNF39060.1"/>
    </source>
</evidence>
<reference evidence="6 7" key="1">
    <citation type="submission" date="2017-12" db="EMBL/GenBank/DDBJ databases">
        <title>Hemimetabolous genomes reveal molecular basis of termite eusociality.</title>
        <authorList>
            <person name="Harrison M.C."/>
            <person name="Jongepier E."/>
            <person name="Robertson H.M."/>
            <person name="Arning N."/>
            <person name="Bitard-Feildel T."/>
            <person name="Chao H."/>
            <person name="Childers C.P."/>
            <person name="Dinh H."/>
            <person name="Doddapaneni H."/>
            <person name="Dugan S."/>
            <person name="Gowin J."/>
            <person name="Greiner C."/>
            <person name="Han Y."/>
            <person name="Hu H."/>
            <person name="Hughes D.S.T."/>
            <person name="Huylmans A.-K."/>
            <person name="Kemena C."/>
            <person name="Kremer L.P.M."/>
            <person name="Lee S.L."/>
            <person name="Lopez-Ezquerra A."/>
            <person name="Mallet L."/>
            <person name="Monroy-Kuhn J.M."/>
            <person name="Moser A."/>
            <person name="Murali S.C."/>
            <person name="Muzny D.M."/>
            <person name="Otani S."/>
            <person name="Piulachs M.-D."/>
            <person name="Poelchau M."/>
            <person name="Qu J."/>
            <person name="Schaub F."/>
            <person name="Wada-Katsumata A."/>
            <person name="Worley K.C."/>
            <person name="Xie Q."/>
            <person name="Ylla G."/>
            <person name="Poulsen M."/>
            <person name="Gibbs R.A."/>
            <person name="Schal C."/>
            <person name="Richards S."/>
            <person name="Belles X."/>
            <person name="Korb J."/>
            <person name="Bornberg-Bauer E."/>
        </authorList>
    </citation>
    <scope>NUCLEOTIDE SEQUENCE [LARGE SCALE GENOMIC DNA]</scope>
    <source>
        <tissue evidence="6">Whole body</tissue>
    </source>
</reference>
<dbReference type="STRING" id="105785.A0A2J7RE07"/>
<proteinExistence type="inferred from homology"/>
<accession>A0A2J7RE07</accession>
<organism evidence="6 7">
    <name type="scientific">Cryptotermes secundus</name>
    <dbReference type="NCBI Taxonomy" id="105785"/>
    <lineage>
        <taxon>Eukaryota</taxon>
        <taxon>Metazoa</taxon>
        <taxon>Ecdysozoa</taxon>
        <taxon>Arthropoda</taxon>
        <taxon>Hexapoda</taxon>
        <taxon>Insecta</taxon>
        <taxon>Pterygota</taxon>
        <taxon>Neoptera</taxon>
        <taxon>Polyneoptera</taxon>
        <taxon>Dictyoptera</taxon>
        <taxon>Blattodea</taxon>
        <taxon>Blattoidea</taxon>
        <taxon>Termitoidae</taxon>
        <taxon>Kalotermitidae</taxon>
        <taxon>Cryptotermitinae</taxon>
        <taxon>Cryptotermes</taxon>
    </lineage>
</organism>
<dbReference type="InParanoid" id="A0A2J7RE07"/>
<feature type="domain" description="Ribosomal protein mS38 C-terminal" evidence="5">
    <location>
        <begin position="152"/>
        <end position="185"/>
    </location>
</feature>
<dbReference type="Proteomes" id="UP000235965">
    <property type="component" value="Unassembled WGS sequence"/>
</dbReference>